<comment type="similarity">
    <text evidence="1">Belongs to the transferase hexapeptide repeat family.</text>
</comment>
<proteinExistence type="inferred from homology"/>
<dbReference type="SUPFAM" id="SSF51161">
    <property type="entry name" value="Trimeric LpxA-like enzymes"/>
    <property type="match status" value="1"/>
</dbReference>
<evidence type="ECO:0000256" key="5">
    <source>
        <dbReference type="ARBA" id="ARBA00023315"/>
    </source>
</evidence>
<evidence type="ECO:0000256" key="4">
    <source>
        <dbReference type="ARBA" id="ARBA00022679"/>
    </source>
</evidence>
<name>A0A146K6W2_9EUKA</name>
<gene>
    <name evidence="7" type="ORF">TPC1_15718</name>
</gene>
<dbReference type="GO" id="GO:0009001">
    <property type="term" value="F:serine O-acetyltransferase activity"/>
    <property type="evidence" value="ECO:0007669"/>
    <property type="project" value="UniProtKB-EC"/>
</dbReference>
<evidence type="ECO:0000256" key="2">
    <source>
        <dbReference type="ARBA" id="ARBA00013266"/>
    </source>
</evidence>
<accession>A0A146K6W2</accession>
<dbReference type="NCBIfam" id="NF041874">
    <property type="entry name" value="EPS_EpsC"/>
    <property type="match status" value="1"/>
</dbReference>
<dbReference type="InterPro" id="IPR001451">
    <property type="entry name" value="Hexapep"/>
</dbReference>
<comment type="catalytic activity">
    <reaction evidence="6">
        <text>L-serine + acetyl-CoA = O-acetyl-L-serine + CoA</text>
        <dbReference type="Rhea" id="RHEA:24560"/>
        <dbReference type="ChEBI" id="CHEBI:33384"/>
        <dbReference type="ChEBI" id="CHEBI:57287"/>
        <dbReference type="ChEBI" id="CHEBI:57288"/>
        <dbReference type="ChEBI" id="CHEBI:58340"/>
        <dbReference type="EC" id="2.3.1.30"/>
    </reaction>
</comment>
<dbReference type="Gene3D" id="1.10.3130.10">
    <property type="entry name" value="serine acetyltransferase, domain 1"/>
    <property type="match status" value="1"/>
</dbReference>
<dbReference type="GO" id="GO:1901607">
    <property type="term" value="P:alpha-amino acid biosynthetic process"/>
    <property type="evidence" value="ECO:0007669"/>
    <property type="project" value="UniProtKB-ARBA"/>
</dbReference>
<dbReference type="InterPro" id="IPR042122">
    <property type="entry name" value="Ser_AcTrfase_N_sf"/>
</dbReference>
<dbReference type="PANTHER" id="PTHR42811">
    <property type="entry name" value="SERINE ACETYLTRANSFERASE"/>
    <property type="match status" value="1"/>
</dbReference>
<evidence type="ECO:0000256" key="6">
    <source>
        <dbReference type="ARBA" id="ARBA00049486"/>
    </source>
</evidence>
<dbReference type="GO" id="GO:0006790">
    <property type="term" value="P:sulfur compound metabolic process"/>
    <property type="evidence" value="ECO:0007669"/>
    <property type="project" value="UniProtKB-ARBA"/>
</dbReference>
<dbReference type="InterPro" id="IPR011004">
    <property type="entry name" value="Trimer_LpxA-like_sf"/>
</dbReference>
<dbReference type="EMBL" id="GDID01004239">
    <property type="protein sequence ID" value="JAP92367.1"/>
    <property type="molecule type" value="Transcribed_RNA"/>
</dbReference>
<dbReference type="EC" id="2.3.1.30" evidence="2"/>
<dbReference type="GO" id="GO:0170033">
    <property type="term" value="P:L-amino acid metabolic process"/>
    <property type="evidence" value="ECO:0007669"/>
    <property type="project" value="UniProtKB-ARBA"/>
</dbReference>
<sequence length="239" mass="26257">MVWFVIDLIQTAQYIYKNDPAIRSRFELLLYPGLWAILLFRIAHFLHILHVPIIPKLLAMINRWLTGIEIHPAAKIGKCLFIDHGVGVIIGETSIIGDNCLIYQGATLHGTGNVSGKRHPTLGNNVVLGAGCTIIGNIYLGDWCRVGAGSIVTQSLPANCTAVGVPAKVVKINGVNSPKSKLDQQQLPQLMDHMCREVRKIQNAMSENGMGLELSPEKSDQCMSQFEVISPVLQKKLLE</sequence>
<dbReference type="Gene3D" id="2.160.10.10">
    <property type="entry name" value="Hexapeptide repeat proteins"/>
    <property type="match status" value="1"/>
</dbReference>
<evidence type="ECO:0000256" key="3">
    <source>
        <dbReference type="ARBA" id="ARBA00022605"/>
    </source>
</evidence>
<protein>
    <recommendedName>
        <fullName evidence="2">serine O-acetyltransferase</fullName>
        <ecNumber evidence="2">2.3.1.30</ecNumber>
    </recommendedName>
</protein>
<dbReference type="AlphaFoldDB" id="A0A146K6W2"/>
<reference evidence="7" key="1">
    <citation type="submission" date="2015-07" db="EMBL/GenBank/DDBJ databases">
        <title>Adaptation to a free-living lifestyle via gene acquisitions in the diplomonad Trepomonas sp. PC1.</title>
        <authorList>
            <person name="Xu F."/>
            <person name="Jerlstrom-Hultqvist J."/>
            <person name="Kolisko M."/>
            <person name="Simpson A.G.B."/>
            <person name="Roger A.J."/>
            <person name="Svard S.G."/>
            <person name="Andersson J.O."/>
        </authorList>
    </citation>
    <scope>NUCLEOTIDE SEQUENCE</scope>
    <source>
        <strain evidence="7">PC1</strain>
    </source>
</reference>
<dbReference type="Pfam" id="PF00132">
    <property type="entry name" value="Hexapep"/>
    <property type="match status" value="1"/>
</dbReference>
<keyword evidence="3" id="KW-0028">Amino-acid biosynthesis</keyword>
<dbReference type="InterPro" id="IPR045304">
    <property type="entry name" value="LbH_SAT"/>
</dbReference>
<evidence type="ECO:0000256" key="1">
    <source>
        <dbReference type="ARBA" id="ARBA00007274"/>
    </source>
</evidence>
<organism evidence="7">
    <name type="scientific">Trepomonas sp. PC1</name>
    <dbReference type="NCBI Taxonomy" id="1076344"/>
    <lineage>
        <taxon>Eukaryota</taxon>
        <taxon>Metamonada</taxon>
        <taxon>Diplomonadida</taxon>
        <taxon>Hexamitidae</taxon>
        <taxon>Hexamitinae</taxon>
        <taxon>Trepomonas</taxon>
    </lineage>
</organism>
<keyword evidence="5" id="KW-0012">Acyltransferase</keyword>
<keyword evidence="4 7" id="KW-0808">Transferase</keyword>
<dbReference type="FunFam" id="2.160.10.10:FF:000007">
    <property type="entry name" value="Serine acetyltransferase"/>
    <property type="match status" value="1"/>
</dbReference>
<dbReference type="GO" id="GO:0170039">
    <property type="term" value="P:proteinogenic amino acid metabolic process"/>
    <property type="evidence" value="ECO:0007669"/>
    <property type="project" value="UniProtKB-ARBA"/>
</dbReference>
<dbReference type="InterPro" id="IPR053376">
    <property type="entry name" value="Serine_acetyltransferase"/>
</dbReference>
<evidence type="ECO:0000313" key="7">
    <source>
        <dbReference type="EMBL" id="JAP92367.1"/>
    </source>
</evidence>
<dbReference type="CDD" id="cd03354">
    <property type="entry name" value="LbH_SAT"/>
    <property type="match status" value="1"/>
</dbReference>